<dbReference type="InterPro" id="IPR028082">
    <property type="entry name" value="Peripla_BP_I"/>
</dbReference>
<dbReference type="Pfam" id="PF13458">
    <property type="entry name" value="Peripla_BP_6"/>
    <property type="match status" value="1"/>
</dbReference>
<dbReference type="NCBIfam" id="TIGR01409">
    <property type="entry name" value="TAT_signal_seq"/>
    <property type="match status" value="1"/>
</dbReference>
<reference evidence="5 6" key="1">
    <citation type="submission" date="2017-04" db="EMBL/GenBank/DDBJ databases">
        <authorList>
            <person name="Afonso C.L."/>
            <person name="Miller P.J."/>
            <person name="Scott M.A."/>
            <person name="Spackman E."/>
            <person name="Goraichik I."/>
            <person name="Dimitrov K.M."/>
            <person name="Suarez D.L."/>
            <person name="Swayne D.E."/>
        </authorList>
    </citation>
    <scope>NUCLEOTIDE SEQUENCE [LARGE SCALE GENOMIC DNA]</scope>
    <source>
        <strain evidence="5 6">B5P</strain>
    </source>
</reference>
<dbReference type="OrthoDB" id="9770729at2"/>
<name>A0A1X7N2A4_9HYPH</name>
<evidence type="ECO:0000313" key="5">
    <source>
        <dbReference type="EMBL" id="SMH30964.1"/>
    </source>
</evidence>
<dbReference type="EMBL" id="FXBL01000004">
    <property type="protein sequence ID" value="SMH30964.1"/>
    <property type="molecule type" value="Genomic_DNA"/>
</dbReference>
<dbReference type="InterPro" id="IPR028081">
    <property type="entry name" value="Leu-bd"/>
</dbReference>
<dbReference type="Proteomes" id="UP000193083">
    <property type="component" value="Unassembled WGS sequence"/>
</dbReference>
<dbReference type="Gene3D" id="3.40.50.2300">
    <property type="match status" value="2"/>
</dbReference>
<dbReference type="PROSITE" id="PS51318">
    <property type="entry name" value="TAT"/>
    <property type="match status" value="1"/>
</dbReference>
<evidence type="ECO:0000256" key="2">
    <source>
        <dbReference type="ARBA" id="ARBA00022729"/>
    </source>
</evidence>
<comment type="similarity">
    <text evidence="1">Belongs to the leucine-binding protein family.</text>
</comment>
<evidence type="ECO:0000256" key="1">
    <source>
        <dbReference type="ARBA" id="ARBA00010062"/>
    </source>
</evidence>
<keyword evidence="6" id="KW-1185">Reference proteome</keyword>
<keyword evidence="3" id="KW-0029">Amino-acid transport</keyword>
<organism evidence="5 6">
    <name type="scientific">Mesorhizobium australicum</name>
    <dbReference type="NCBI Taxonomy" id="536018"/>
    <lineage>
        <taxon>Bacteria</taxon>
        <taxon>Pseudomonadati</taxon>
        <taxon>Pseudomonadota</taxon>
        <taxon>Alphaproteobacteria</taxon>
        <taxon>Hyphomicrobiales</taxon>
        <taxon>Phyllobacteriaceae</taxon>
        <taxon>Mesorhizobium</taxon>
    </lineage>
</organism>
<keyword evidence="3" id="KW-0813">Transport</keyword>
<dbReference type="PANTHER" id="PTHR30483">
    <property type="entry name" value="LEUCINE-SPECIFIC-BINDING PROTEIN"/>
    <property type="match status" value="1"/>
</dbReference>
<dbReference type="RefSeq" id="WP_085467510.1">
    <property type="nucleotide sequence ID" value="NZ_FXBL01000004.1"/>
</dbReference>
<evidence type="ECO:0000313" key="6">
    <source>
        <dbReference type="Proteomes" id="UP000193083"/>
    </source>
</evidence>
<evidence type="ECO:0000259" key="4">
    <source>
        <dbReference type="Pfam" id="PF13458"/>
    </source>
</evidence>
<dbReference type="InterPro" id="IPR019546">
    <property type="entry name" value="TAT_signal_bac_arc"/>
</dbReference>
<keyword evidence="2" id="KW-0732">Signal</keyword>
<feature type="domain" description="Leucine-binding protein" evidence="4">
    <location>
        <begin position="43"/>
        <end position="364"/>
    </location>
</feature>
<dbReference type="PANTHER" id="PTHR30483:SF6">
    <property type="entry name" value="PERIPLASMIC BINDING PROTEIN OF ABC TRANSPORTER FOR NATURAL AMINO ACIDS"/>
    <property type="match status" value="1"/>
</dbReference>
<dbReference type="InterPro" id="IPR051010">
    <property type="entry name" value="BCAA_transport"/>
</dbReference>
<dbReference type="GO" id="GO:0006865">
    <property type="term" value="P:amino acid transport"/>
    <property type="evidence" value="ECO:0007669"/>
    <property type="project" value="UniProtKB-KW"/>
</dbReference>
<proteinExistence type="inferred from homology"/>
<dbReference type="SUPFAM" id="SSF53822">
    <property type="entry name" value="Periplasmic binding protein-like I"/>
    <property type="match status" value="1"/>
</dbReference>
<dbReference type="InterPro" id="IPR006311">
    <property type="entry name" value="TAT_signal"/>
</dbReference>
<evidence type="ECO:0000256" key="3">
    <source>
        <dbReference type="ARBA" id="ARBA00022970"/>
    </source>
</evidence>
<dbReference type="AlphaFoldDB" id="A0A1X7N2A4"/>
<dbReference type="Pfam" id="PF10518">
    <property type="entry name" value="TAT_signal"/>
    <property type="match status" value="1"/>
</dbReference>
<protein>
    <submittedName>
        <fullName evidence="5">Amino acid/amide ABC transporter substrate-binding protein, HAAT family</fullName>
    </submittedName>
</protein>
<gene>
    <name evidence="5" type="ORF">SAMN02982922_1114</name>
</gene>
<sequence>MFSRRKFLKAAGATAAAGAVSGFNINILRAQSAGDLNWSIHCDLTGPAAEGGKFQGEGFTEYAKWINEQGGIRGRKINLTVNDTTFKVDVAVANLKKALAAGRVDYMFGESTGMIQAISPENNSTNKIFMTSGSFASELADEKNYPYHFVPGATYGAQLKMLVDYIKTSKGSNPAKLAIVHSSTGMGRDGIENAVAYAKENGIEVVLVQQTKFVETDVSAFALAIRQAQPTHVIHHGYSFAVWPEIVRLVRDYGMDDVVFLGTIWQSEREKVVAMPDVAEGLIGIKVWNDDTNKPAGKTMETIGGILKAKDPNWKGYVRLGFLDAWISSMMATRAFEIVIDAGQEINGDNLAAALRTVKDWDTGGLIDVPVTIQNQQIGLGRIIRYSAANNWDMEQVTDWMRV</sequence>
<accession>A0A1X7N2A4</accession>